<dbReference type="PANTHER" id="PTHR15336">
    <property type="entry name" value="UBIQUINOL-CYTOCHROME C REDUCTASE COMPLEX 7.8 KDA PROTEIN"/>
    <property type="match status" value="1"/>
</dbReference>
<dbReference type="Pfam" id="PF02320">
    <property type="entry name" value="UCR_hinge"/>
    <property type="match status" value="1"/>
</dbReference>
<dbReference type="WBParaSite" id="MBELARI_LOCUS21566">
    <property type="protein sequence ID" value="MBELARI_LOCUS21566"/>
    <property type="gene ID" value="MBELARI_LOCUS21566"/>
</dbReference>
<evidence type="ECO:0000256" key="4">
    <source>
        <dbReference type="ARBA" id="ARBA00022660"/>
    </source>
</evidence>
<comment type="subcellular location">
    <subcellularLocation>
        <location evidence="1">Mitochondrion inner membrane</location>
        <topology evidence="1">Peripheral membrane protein</topology>
        <orientation evidence="1">Intermembrane side</orientation>
    </subcellularLocation>
</comment>
<dbReference type="InterPro" id="IPR023184">
    <property type="entry name" value="Ubol_cytC_Rdtase_hinge_dom"/>
</dbReference>
<feature type="domain" description="Ubiquinol-cytochrome C reductase hinge" evidence="9">
    <location>
        <begin position="34"/>
        <end position="95"/>
    </location>
</feature>
<reference evidence="11" key="1">
    <citation type="submission" date="2024-02" db="UniProtKB">
        <authorList>
            <consortium name="WormBaseParasite"/>
        </authorList>
    </citation>
    <scope>IDENTIFICATION</scope>
</reference>
<dbReference type="GO" id="GO:0005743">
    <property type="term" value="C:mitochondrial inner membrane"/>
    <property type="evidence" value="ECO:0007669"/>
    <property type="project" value="UniProtKB-SubCell"/>
</dbReference>
<evidence type="ECO:0000313" key="11">
    <source>
        <dbReference type="WBParaSite" id="MBELARI_LOCUS21566"/>
    </source>
</evidence>
<comment type="similarity">
    <text evidence="2">Belongs to the UQCRH/QCR6 family.</text>
</comment>
<keyword evidence="7" id="KW-0496">Mitochondrion</keyword>
<evidence type="ECO:0000259" key="9">
    <source>
        <dbReference type="Pfam" id="PF02320"/>
    </source>
</evidence>
<evidence type="ECO:0000313" key="10">
    <source>
        <dbReference type="Proteomes" id="UP000887575"/>
    </source>
</evidence>
<accession>A0AAF3F4P1</accession>
<evidence type="ECO:0000256" key="6">
    <source>
        <dbReference type="ARBA" id="ARBA00022982"/>
    </source>
</evidence>
<dbReference type="AlphaFoldDB" id="A0AAF3F4P1"/>
<sequence length="95" mass="10754">MGASGSKDYSHIHHSLHRKEYHQVSADGIDANVDPIGQFRERCEEKVADLKAVLEECTNRVNSKSATDETCHQEMCDYVQALDHCAIPQAWKQLK</sequence>
<dbReference type="Gene3D" id="1.10.287.20">
    <property type="entry name" value="Ubiquinol-cytochrome C reductase hinge domain"/>
    <property type="match status" value="1"/>
</dbReference>
<dbReference type="PANTHER" id="PTHR15336:SF0">
    <property type="entry name" value="CYTOCHROME B-C1 COMPLEX SUBUNIT 6, MITOCHONDRIAL"/>
    <property type="match status" value="1"/>
</dbReference>
<evidence type="ECO:0000256" key="7">
    <source>
        <dbReference type="ARBA" id="ARBA00023128"/>
    </source>
</evidence>
<evidence type="ECO:0000256" key="3">
    <source>
        <dbReference type="ARBA" id="ARBA00022448"/>
    </source>
</evidence>
<dbReference type="InterPro" id="IPR003422">
    <property type="entry name" value="Cyt_b-c1_6"/>
</dbReference>
<name>A0AAF3F4P1_9BILA</name>
<evidence type="ECO:0000256" key="5">
    <source>
        <dbReference type="ARBA" id="ARBA00022792"/>
    </source>
</evidence>
<dbReference type="GO" id="GO:0006122">
    <property type="term" value="P:mitochondrial electron transport, ubiquinol to cytochrome c"/>
    <property type="evidence" value="ECO:0007669"/>
    <property type="project" value="InterPro"/>
</dbReference>
<organism evidence="10 11">
    <name type="scientific">Mesorhabditis belari</name>
    <dbReference type="NCBI Taxonomy" id="2138241"/>
    <lineage>
        <taxon>Eukaryota</taxon>
        <taxon>Metazoa</taxon>
        <taxon>Ecdysozoa</taxon>
        <taxon>Nematoda</taxon>
        <taxon>Chromadorea</taxon>
        <taxon>Rhabditida</taxon>
        <taxon>Rhabditina</taxon>
        <taxon>Rhabditomorpha</taxon>
        <taxon>Rhabditoidea</taxon>
        <taxon>Rhabditidae</taxon>
        <taxon>Mesorhabditinae</taxon>
        <taxon>Mesorhabditis</taxon>
    </lineage>
</organism>
<keyword evidence="10" id="KW-1185">Reference proteome</keyword>
<dbReference type="InterPro" id="IPR036811">
    <property type="entry name" value="Ubol_cytC_Rdtase_hinge_dom_sf"/>
</dbReference>
<keyword evidence="3" id="KW-0813">Transport</keyword>
<keyword evidence="6" id="KW-0249">Electron transport</keyword>
<dbReference type="Proteomes" id="UP000887575">
    <property type="component" value="Unassembled WGS sequence"/>
</dbReference>
<evidence type="ECO:0000256" key="2">
    <source>
        <dbReference type="ARBA" id="ARBA00006498"/>
    </source>
</evidence>
<dbReference type="SUPFAM" id="SSF81531">
    <property type="entry name" value="Non-heme 11 kDa protein of cytochrome bc1 complex (Ubiquinol-cytochrome c reductase)"/>
    <property type="match status" value="1"/>
</dbReference>
<protein>
    <submittedName>
        <fullName evidence="11">Ubiquinol-cytochrome C reductase hinge domain-containing protein</fullName>
    </submittedName>
</protein>
<evidence type="ECO:0000256" key="1">
    <source>
        <dbReference type="ARBA" id="ARBA00004137"/>
    </source>
</evidence>
<keyword evidence="4" id="KW-0679">Respiratory chain</keyword>
<proteinExistence type="inferred from homology"/>
<keyword evidence="8" id="KW-0472">Membrane</keyword>
<keyword evidence="5" id="KW-0999">Mitochondrion inner membrane</keyword>
<evidence type="ECO:0000256" key="8">
    <source>
        <dbReference type="ARBA" id="ARBA00023136"/>
    </source>
</evidence>